<evidence type="ECO:0000313" key="3">
    <source>
        <dbReference type="Proteomes" id="UP000772434"/>
    </source>
</evidence>
<gene>
    <name evidence="2" type="ORF">BDP27DRAFT_303923</name>
</gene>
<feature type="transmembrane region" description="Helical" evidence="1">
    <location>
        <begin position="140"/>
        <end position="159"/>
    </location>
</feature>
<keyword evidence="1" id="KW-0472">Membrane</keyword>
<dbReference type="AlphaFoldDB" id="A0A9P5PEZ1"/>
<dbReference type="Proteomes" id="UP000772434">
    <property type="component" value="Unassembled WGS sequence"/>
</dbReference>
<proteinExistence type="predicted"/>
<organism evidence="2 3">
    <name type="scientific">Rhodocollybia butyracea</name>
    <dbReference type="NCBI Taxonomy" id="206335"/>
    <lineage>
        <taxon>Eukaryota</taxon>
        <taxon>Fungi</taxon>
        <taxon>Dikarya</taxon>
        <taxon>Basidiomycota</taxon>
        <taxon>Agaricomycotina</taxon>
        <taxon>Agaricomycetes</taxon>
        <taxon>Agaricomycetidae</taxon>
        <taxon>Agaricales</taxon>
        <taxon>Marasmiineae</taxon>
        <taxon>Omphalotaceae</taxon>
        <taxon>Rhodocollybia</taxon>
    </lineage>
</organism>
<comment type="caution">
    <text evidence="2">The sequence shown here is derived from an EMBL/GenBank/DDBJ whole genome shotgun (WGS) entry which is preliminary data.</text>
</comment>
<evidence type="ECO:0000256" key="1">
    <source>
        <dbReference type="SAM" id="Phobius"/>
    </source>
</evidence>
<protein>
    <submittedName>
        <fullName evidence="2">Uncharacterized protein</fullName>
    </submittedName>
</protein>
<evidence type="ECO:0000313" key="2">
    <source>
        <dbReference type="EMBL" id="KAF9062173.1"/>
    </source>
</evidence>
<feature type="transmembrane region" description="Helical" evidence="1">
    <location>
        <begin position="35"/>
        <end position="54"/>
    </location>
</feature>
<feature type="transmembrane region" description="Helical" evidence="1">
    <location>
        <begin position="80"/>
        <end position="98"/>
    </location>
</feature>
<name>A0A9P5PEZ1_9AGAR</name>
<reference evidence="2" key="1">
    <citation type="submission" date="2020-11" db="EMBL/GenBank/DDBJ databases">
        <authorList>
            <consortium name="DOE Joint Genome Institute"/>
            <person name="Ahrendt S."/>
            <person name="Riley R."/>
            <person name="Andreopoulos W."/>
            <person name="Labutti K."/>
            <person name="Pangilinan J."/>
            <person name="Ruiz-Duenas F.J."/>
            <person name="Barrasa J.M."/>
            <person name="Sanchez-Garcia M."/>
            <person name="Camarero S."/>
            <person name="Miyauchi S."/>
            <person name="Serrano A."/>
            <person name="Linde D."/>
            <person name="Babiker R."/>
            <person name="Drula E."/>
            <person name="Ayuso-Fernandez I."/>
            <person name="Pacheco R."/>
            <person name="Padilla G."/>
            <person name="Ferreira P."/>
            <person name="Barriuso J."/>
            <person name="Kellner H."/>
            <person name="Castanera R."/>
            <person name="Alfaro M."/>
            <person name="Ramirez L."/>
            <person name="Pisabarro A.G."/>
            <person name="Kuo A."/>
            <person name="Tritt A."/>
            <person name="Lipzen A."/>
            <person name="He G."/>
            <person name="Yan M."/>
            <person name="Ng V."/>
            <person name="Cullen D."/>
            <person name="Martin F."/>
            <person name="Rosso M.-N."/>
            <person name="Henrissat B."/>
            <person name="Hibbett D."/>
            <person name="Martinez A.T."/>
            <person name="Grigoriev I.V."/>
        </authorList>
    </citation>
    <scope>NUCLEOTIDE SEQUENCE</scope>
    <source>
        <strain evidence="2">AH 40177</strain>
    </source>
</reference>
<sequence>MSAMYKHLPPCNATRRSYDGHLKTMLWLCNNLERLVVFLYACPCSSTFFFYVTLEKRDAEVRYVLLFHWVEDMIYKRSMFLWDPVDSLLFFFLISTLVRNSSLDSLSHTHTLLYYECFVRNVIGASRYPMSTVPLLRKLIMVRIIIVNFSYSIIFRFLILSNTVKLSHRFAPIIMSSSEP</sequence>
<accession>A0A9P5PEZ1</accession>
<dbReference type="EMBL" id="JADNRY010000180">
    <property type="protein sequence ID" value="KAF9062173.1"/>
    <property type="molecule type" value="Genomic_DNA"/>
</dbReference>
<keyword evidence="3" id="KW-1185">Reference proteome</keyword>
<keyword evidence="1" id="KW-1133">Transmembrane helix</keyword>
<keyword evidence="1" id="KW-0812">Transmembrane</keyword>